<evidence type="ECO:0000313" key="4">
    <source>
        <dbReference type="Proteomes" id="UP000198599"/>
    </source>
</evidence>
<dbReference type="SUPFAM" id="SSF47413">
    <property type="entry name" value="lambda repressor-like DNA-binding domains"/>
    <property type="match status" value="1"/>
</dbReference>
<keyword evidence="4" id="KW-1185">Reference proteome</keyword>
<dbReference type="Proteomes" id="UP000198599">
    <property type="component" value="Unassembled WGS sequence"/>
</dbReference>
<protein>
    <submittedName>
        <fullName evidence="3">Transcriptional regulator, XRE family with cupin sensor</fullName>
    </submittedName>
</protein>
<dbReference type="OrthoDB" id="9814751at2"/>
<dbReference type="RefSeq" id="WP_092842460.1">
    <property type="nucleotide sequence ID" value="NZ_FOVP01000052.1"/>
</dbReference>
<sequence length="189" mass="21537">MDEADRWIGWRLRERRKTLDLSIKELGQKVGLSVGMISQVERGLSTPSLRSLRLLATALEVPVSWFFEDSAEGGSEKYITRSDNRREREFHDAGLLQDLRSPDWPSPLEFYEFSFNPGAESSSKTYSHSGEKAGLVLSGEIHLWIGERAHVLRKGDSFHFPSTLPHMFRNTTDQVTKMVWIVLSKSEVA</sequence>
<dbReference type="STRING" id="1005928.SAMN04487859_1524"/>
<dbReference type="Pfam" id="PF01381">
    <property type="entry name" value="HTH_3"/>
    <property type="match status" value="1"/>
</dbReference>
<organism evidence="3 4">
    <name type="scientific">Roseovarius lutimaris</name>
    <dbReference type="NCBI Taxonomy" id="1005928"/>
    <lineage>
        <taxon>Bacteria</taxon>
        <taxon>Pseudomonadati</taxon>
        <taxon>Pseudomonadota</taxon>
        <taxon>Alphaproteobacteria</taxon>
        <taxon>Rhodobacterales</taxon>
        <taxon>Roseobacteraceae</taxon>
        <taxon>Roseovarius</taxon>
    </lineage>
</organism>
<dbReference type="InterPro" id="IPR014710">
    <property type="entry name" value="RmlC-like_jellyroll"/>
</dbReference>
<dbReference type="InterPro" id="IPR011051">
    <property type="entry name" value="RmlC_Cupin_sf"/>
</dbReference>
<dbReference type="AlphaFoldDB" id="A0A1I5H3B4"/>
<dbReference type="CDD" id="cd02209">
    <property type="entry name" value="cupin_XRE_C"/>
    <property type="match status" value="1"/>
</dbReference>
<evidence type="ECO:0000313" key="3">
    <source>
        <dbReference type="EMBL" id="SFO42742.1"/>
    </source>
</evidence>
<dbReference type="SMART" id="SM00530">
    <property type="entry name" value="HTH_XRE"/>
    <property type="match status" value="1"/>
</dbReference>
<dbReference type="PANTHER" id="PTHR46797">
    <property type="entry name" value="HTH-TYPE TRANSCRIPTIONAL REGULATOR"/>
    <property type="match status" value="1"/>
</dbReference>
<dbReference type="GO" id="GO:0005829">
    <property type="term" value="C:cytosol"/>
    <property type="evidence" value="ECO:0007669"/>
    <property type="project" value="TreeGrafter"/>
</dbReference>
<proteinExistence type="predicted"/>
<dbReference type="InterPro" id="IPR050807">
    <property type="entry name" value="TransReg_Diox_bact_type"/>
</dbReference>
<gene>
    <name evidence="3" type="ORF">SAMN04487859_1524</name>
</gene>
<dbReference type="InterPro" id="IPR013096">
    <property type="entry name" value="Cupin_2"/>
</dbReference>
<dbReference type="PROSITE" id="PS50943">
    <property type="entry name" value="HTH_CROC1"/>
    <property type="match status" value="1"/>
</dbReference>
<dbReference type="GO" id="GO:0003700">
    <property type="term" value="F:DNA-binding transcription factor activity"/>
    <property type="evidence" value="ECO:0007669"/>
    <property type="project" value="TreeGrafter"/>
</dbReference>
<keyword evidence="1" id="KW-0238">DNA-binding</keyword>
<dbReference type="SUPFAM" id="SSF51182">
    <property type="entry name" value="RmlC-like cupins"/>
    <property type="match status" value="1"/>
</dbReference>
<feature type="domain" description="HTH cro/C1-type" evidence="2">
    <location>
        <begin position="12"/>
        <end position="66"/>
    </location>
</feature>
<dbReference type="CDD" id="cd00093">
    <property type="entry name" value="HTH_XRE"/>
    <property type="match status" value="1"/>
</dbReference>
<dbReference type="InterPro" id="IPR001387">
    <property type="entry name" value="Cro/C1-type_HTH"/>
</dbReference>
<dbReference type="Gene3D" id="1.10.260.40">
    <property type="entry name" value="lambda repressor-like DNA-binding domains"/>
    <property type="match status" value="1"/>
</dbReference>
<dbReference type="PANTHER" id="PTHR46797:SF2">
    <property type="entry name" value="TRANSCRIPTIONAL REGULATOR"/>
    <property type="match status" value="1"/>
</dbReference>
<reference evidence="4" key="1">
    <citation type="submission" date="2016-10" db="EMBL/GenBank/DDBJ databases">
        <authorList>
            <person name="Varghese N."/>
            <person name="Submissions S."/>
        </authorList>
    </citation>
    <scope>NUCLEOTIDE SEQUENCE [LARGE SCALE GENOMIC DNA]</scope>
    <source>
        <strain evidence="4">DSM 28463</strain>
    </source>
</reference>
<dbReference type="EMBL" id="FOVP01000052">
    <property type="protein sequence ID" value="SFO42742.1"/>
    <property type="molecule type" value="Genomic_DNA"/>
</dbReference>
<dbReference type="GO" id="GO:0003677">
    <property type="term" value="F:DNA binding"/>
    <property type="evidence" value="ECO:0007669"/>
    <property type="project" value="UniProtKB-KW"/>
</dbReference>
<dbReference type="Gene3D" id="2.60.120.10">
    <property type="entry name" value="Jelly Rolls"/>
    <property type="match status" value="1"/>
</dbReference>
<accession>A0A1I5H3B4</accession>
<name>A0A1I5H3B4_9RHOB</name>
<evidence type="ECO:0000259" key="2">
    <source>
        <dbReference type="PROSITE" id="PS50943"/>
    </source>
</evidence>
<evidence type="ECO:0000256" key="1">
    <source>
        <dbReference type="ARBA" id="ARBA00023125"/>
    </source>
</evidence>
<dbReference type="InterPro" id="IPR010982">
    <property type="entry name" value="Lambda_DNA-bd_dom_sf"/>
</dbReference>
<dbReference type="Pfam" id="PF07883">
    <property type="entry name" value="Cupin_2"/>
    <property type="match status" value="1"/>
</dbReference>